<keyword evidence="2" id="KW-0472">Membrane</keyword>
<evidence type="ECO:0000256" key="2">
    <source>
        <dbReference type="SAM" id="Phobius"/>
    </source>
</evidence>
<dbReference type="Proteomes" id="UP000324222">
    <property type="component" value="Unassembled WGS sequence"/>
</dbReference>
<evidence type="ECO:0000313" key="3">
    <source>
        <dbReference type="EMBL" id="MPC42391.1"/>
    </source>
</evidence>
<sequence>MDSSGCFGSRKGSGKTRRESNEDPFVVLSPGITIRICLFILGLNPFTYSPASRCYTFQWCSLGAVYTLFTLAWLSALIVTSFIGLLSLLSNSSHHTSGVSDLQIMGVAIVFGCLFNAWLNVLTILLRARQYCDLYNGWLDLISFTGLDPHKGIKLASHIYAAFLLVFVIIVLAMGVAGPPDLLLAIVDLLTKVLFLIDTDRLAQDDTATAKLFQFDFMGKQH</sequence>
<accession>A0A5B7F5S0</accession>
<dbReference type="OrthoDB" id="5800391at2759"/>
<keyword evidence="4" id="KW-1185">Reference proteome</keyword>
<organism evidence="3 4">
    <name type="scientific">Portunus trituberculatus</name>
    <name type="common">Swimming crab</name>
    <name type="synonym">Neptunus trituberculatus</name>
    <dbReference type="NCBI Taxonomy" id="210409"/>
    <lineage>
        <taxon>Eukaryota</taxon>
        <taxon>Metazoa</taxon>
        <taxon>Ecdysozoa</taxon>
        <taxon>Arthropoda</taxon>
        <taxon>Crustacea</taxon>
        <taxon>Multicrustacea</taxon>
        <taxon>Malacostraca</taxon>
        <taxon>Eumalacostraca</taxon>
        <taxon>Eucarida</taxon>
        <taxon>Decapoda</taxon>
        <taxon>Pleocyemata</taxon>
        <taxon>Brachyura</taxon>
        <taxon>Eubrachyura</taxon>
        <taxon>Portunoidea</taxon>
        <taxon>Portunidae</taxon>
        <taxon>Portuninae</taxon>
        <taxon>Portunus</taxon>
    </lineage>
</organism>
<dbReference type="AlphaFoldDB" id="A0A5B7F5S0"/>
<reference evidence="3 4" key="1">
    <citation type="submission" date="2019-05" db="EMBL/GenBank/DDBJ databases">
        <title>Another draft genome of Portunus trituberculatus and its Hox gene families provides insights of decapod evolution.</title>
        <authorList>
            <person name="Jeong J.-H."/>
            <person name="Song I."/>
            <person name="Kim S."/>
            <person name="Choi T."/>
            <person name="Kim D."/>
            <person name="Ryu S."/>
            <person name="Kim W."/>
        </authorList>
    </citation>
    <scope>NUCLEOTIDE SEQUENCE [LARGE SCALE GENOMIC DNA]</scope>
    <source>
        <tissue evidence="3">Muscle</tissue>
    </source>
</reference>
<feature type="transmembrane region" description="Helical" evidence="2">
    <location>
        <begin position="25"/>
        <end position="43"/>
    </location>
</feature>
<keyword evidence="2" id="KW-0812">Transmembrane</keyword>
<feature type="transmembrane region" description="Helical" evidence="2">
    <location>
        <begin position="159"/>
        <end position="178"/>
    </location>
</feature>
<gene>
    <name evidence="3" type="ORF">E2C01_036012</name>
</gene>
<protein>
    <submittedName>
        <fullName evidence="3">Uncharacterized protein</fullName>
    </submittedName>
</protein>
<feature type="transmembrane region" description="Helical" evidence="2">
    <location>
        <begin position="64"/>
        <end position="90"/>
    </location>
</feature>
<dbReference type="EMBL" id="VSRR010005417">
    <property type="protein sequence ID" value="MPC42391.1"/>
    <property type="molecule type" value="Genomic_DNA"/>
</dbReference>
<name>A0A5B7F5S0_PORTR</name>
<keyword evidence="2" id="KW-1133">Transmembrane helix</keyword>
<comment type="caution">
    <text evidence="3">The sequence shown here is derived from an EMBL/GenBank/DDBJ whole genome shotgun (WGS) entry which is preliminary data.</text>
</comment>
<feature type="transmembrane region" description="Helical" evidence="2">
    <location>
        <begin position="102"/>
        <end position="126"/>
    </location>
</feature>
<proteinExistence type="predicted"/>
<evidence type="ECO:0000313" key="4">
    <source>
        <dbReference type="Proteomes" id="UP000324222"/>
    </source>
</evidence>
<evidence type="ECO:0000256" key="1">
    <source>
        <dbReference type="SAM" id="MobiDB-lite"/>
    </source>
</evidence>
<feature type="region of interest" description="Disordered" evidence="1">
    <location>
        <begin position="1"/>
        <end position="21"/>
    </location>
</feature>